<keyword evidence="2" id="KW-0677">Repeat</keyword>
<dbReference type="AlphaFoldDB" id="A0AAP0DC18"/>
<keyword evidence="6" id="KW-0539">Nucleus</keyword>
<feature type="domain" description="Myb-like" evidence="7">
    <location>
        <begin position="9"/>
        <end position="62"/>
    </location>
</feature>
<sequence length="328" mass="36779">MGRHSCPVKQKLRKGLWSPEEDEKLLQYISRFGVGCWSSVPKHAAGLQRCGKSCRLRWINYLRPDLKRGTFSQQEESIILDLHQVLGNRWAQIASQLPGRTDNEIKNFWNSCLKKKLMKQGIDPNTHKPVSNNACVHGKKMENFEKDLDFFSVNNGGLMLSSSSSMENGSTRDAFLSKSVCDPLFLVEYQSGIDPIGYNSNLLAQHHETNYETSLPNLACLDHQTADFSDHSGSKMTTNSFMINEGRESSSTTNSSNMNTSLSAGFQPMTFEGEMFQLSGVDVKSEQGCVGQWQHDMHDVQVNNASDFSICPMGSLPGEYTDHVFHHI</sequence>
<keyword evidence="4" id="KW-0238">DNA-binding</keyword>
<dbReference type="PROSITE" id="PS50090">
    <property type="entry name" value="MYB_LIKE"/>
    <property type="match status" value="2"/>
</dbReference>
<accession>A0AAP0DC18</accession>
<evidence type="ECO:0000259" key="8">
    <source>
        <dbReference type="PROSITE" id="PS51294"/>
    </source>
</evidence>
<dbReference type="EMBL" id="JBCNJP010000010">
    <property type="protein sequence ID" value="KAK9072386.1"/>
    <property type="molecule type" value="Genomic_DNA"/>
</dbReference>
<evidence type="ECO:0000313" key="10">
    <source>
        <dbReference type="Proteomes" id="UP001408789"/>
    </source>
</evidence>
<dbReference type="PANTHER" id="PTHR47997">
    <property type="entry name" value="MYB DOMAIN PROTEIN 55"/>
    <property type="match status" value="1"/>
</dbReference>
<feature type="domain" description="HTH myb-type" evidence="8">
    <location>
        <begin position="9"/>
        <end position="66"/>
    </location>
</feature>
<keyword evidence="3" id="KW-0805">Transcription regulation</keyword>
<evidence type="ECO:0000256" key="2">
    <source>
        <dbReference type="ARBA" id="ARBA00022737"/>
    </source>
</evidence>
<feature type="domain" description="HTH myb-type" evidence="8">
    <location>
        <begin position="67"/>
        <end position="117"/>
    </location>
</feature>
<evidence type="ECO:0000259" key="7">
    <source>
        <dbReference type="PROSITE" id="PS50090"/>
    </source>
</evidence>
<organism evidence="9 10">
    <name type="scientific">Deinandra increscens subsp. villosa</name>
    <dbReference type="NCBI Taxonomy" id="3103831"/>
    <lineage>
        <taxon>Eukaryota</taxon>
        <taxon>Viridiplantae</taxon>
        <taxon>Streptophyta</taxon>
        <taxon>Embryophyta</taxon>
        <taxon>Tracheophyta</taxon>
        <taxon>Spermatophyta</taxon>
        <taxon>Magnoliopsida</taxon>
        <taxon>eudicotyledons</taxon>
        <taxon>Gunneridae</taxon>
        <taxon>Pentapetalae</taxon>
        <taxon>asterids</taxon>
        <taxon>campanulids</taxon>
        <taxon>Asterales</taxon>
        <taxon>Asteraceae</taxon>
        <taxon>Asteroideae</taxon>
        <taxon>Heliantheae alliance</taxon>
        <taxon>Madieae</taxon>
        <taxon>Madiinae</taxon>
        <taxon>Deinandra</taxon>
    </lineage>
</organism>
<evidence type="ECO:0000256" key="5">
    <source>
        <dbReference type="ARBA" id="ARBA00023163"/>
    </source>
</evidence>
<evidence type="ECO:0000256" key="6">
    <source>
        <dbReference type="ARBA" id="ARBA00023242"/>
    </source>
</evidence>
<comment type="subcellular location">
    <subcellularLocation>
        <location evidence="1">Nucleus</location>
    </subcellularLocation>
</comment>
<dbReference type="SUPFAM" id="SSF46689">
    <property type="entry name" value="Homeodomain-like"/>
    <property type="match status" value="1"/>
</dbReference>
<dbReference type="PANTHER" id="PTHR47997:SF34">
    <property type="entry name" value="TRANSCRIPTION FACTOR MYB86-LIKE"/>
    <property type="match status" value="1"/>
</dbReference>
<evidence type="ECO:0000313" key="9">
    <source>
        <dbReference type="EMBL" id="KAK9072386.1"/>
    </source>
</evidence>
<feature type="domain" description="Myb-like" evidence="7">
    <location>
        <begin position="63"/>
        <end position="113"/>
    </location>
</feature>
<keyword evidence="5" id="KW-0804">Transcription</keyword>
<dbReference type="CDD" id="cd00167">
    <property type="entry name" value="SANT"/>
    <property type="match status" value="2"/>
</dbReference>
<proteinExistence type="predicted"/>
<dbReference type="PROSITE" id="PS51294">
    <property type="entry name" value="HTH_MYB"/>
    <property type="match status" value="2"/>
</dbReference>
<evidence type="ECO:0000256" key="3">
    <source>
        <dbReference type="ARBA" id="ARBA00023015"/>
    </source>
</evidence>
<dbReference type="InterPro" id="IPR051953">
    <property type="entry name" value="Plant_SW-associated_TFs"/>
</dbReference>
<dbReference type="FunFam" id="1.10.10.60:FF:000140">
    <property type="entry name" value="Myb transcription factor"/>
    <property type="match status" value="1"/>
</dbReference>
<gene>
    <name evidence="9" type="ORF">SSX86_008820</name>
</gene>
<dbReference type="InterPro" id="IPR001005">
    <property type="entry name" value="SANT/Myb"/>
</dbReference>
<dbReference type="GO" id="GO:0005634">
    <property type="term" value="C:nucleus"/>
    <property type="evidence" value="ECO:0007669"/>
    <property type="project" value="UniProtKB-SubCell"/>
</dbReference>
<reference evidence="9 10" key="1">
    <citation type="submission" date="2024-04" db="EMBL/GenBank/DDBJ databases">
        <title>The reference genome of an endangered Asteraceae, Deinandra increscens subsp. villosa, native to the Central Coast of California.</title>
        <authorList>
            <person name="Guilliams M."/>
            <person name="Hasenstab-Lehman K."/>
            <person name="Meyer R."/>
            <person name="Mcevoy S."/>
        </authorList>
    </citation>
    <scope>NUCLEOTIDE SEQUENCE [LARGE SCALE GENOMIC DNA]</scope>
    <source>
        <tissue evidence="9">Leaf</tissue>
    </source>
</reference>
<comment type="caution">
    <text evidence="9">The sequence shown here is derived from an EMBL/GenBank/DDBJ whole genome shotgun (WGS) entry which is preliminary data.</text>
</comment>
<keyword evidence="10" id="KW-1185">Reference proteome</keyword>
<protein>
    <submittedName>
        <fullName evidence="9">Uncharacterized protein</fullName>
    </submittedName>
</protein>
<dbReference type="InterPro" id="IPR009057">
    <property type="entry name" value="Homeodomain-like_sf"/>
</dbReference>
<dbReference type="Gene3D" id="1.10.10.60">
    <property type="entry name" value="Homeodomain-like"/>
    <property type="match status" value="2"/>
</dbReference>
<dbReference type="Pfam" id="PF00249">
    <property type="entry name" value="Myb_DNA-binding"/>
    <property type="match status" value="2"/>
</dbReference>
<dbReference type="InterPro" id="IPR017930">
    <property type="entry name" value="Myb_dom"/>
</dbReference>
<evidence type="ECO:0000256" key="1">
    <source>
        <dbReference type="ARBA" id="ARBA00004123"/>
    </source>
</evidence>
<dbReference type="FunFam" id="1.10.10.60:FF:000158">
    <property type="entry name" value="MYB transcription factor"/>
    <property type="match status" value="1"/>
</dbReference>
<name>A0AAP0DC18_9ASTR</name>
<dbReference type="Proteomes" id="UP001408789">
    <property type="component" value="Unassembled WGS sequence"/>
</dbReference>
<evidence type="ECO:0000256" key="4">
    <source>
        <dbReference type="ARBA" id="ARBA00023125"/>
    </source>
</evidence>
<dbReference type="GO" id="GO:0003677">
    <property type="term" value="F:DNA binding"/>
    <property type="evidence" value="ECO:0007669"/>
    <property type="project" value="UniProtKB-KW"/>
</dbReference>
<dbReference type="SMART" id="SM00717">
    <property type="entry name" value="SANT"/>
    <property type="match status" value="2"/>
</dbReference>